<dbReference type="SMART" id="SM00267">
    <property type="entry name" value="GGDEF"/>
    <property type="match status" value="1"/>
</dbReference>
<feature type="transmembrane region" description="Helical" evidence="1">
    <location>
        <begin position="44"/>
        <end position="65"/>
    </location>
</feature>
<dbReference type="GO" id="GO:0005886">
    <property type="term" value="C:plasma membrane"/>
    <property type="evidence" value="ECO:0007669"/>
    <property type="project" value="TreeGrafter"/>
</dbReference>
<dbReference type="InterPro" id="IPR050469">
    <property type="entry name" value="Diguanylate_Cyclase"/>
</dbReference>
<dbReference type="InterPro" id="IPR043128">
    <property type="entry name" value="Rev_trsase/Diguanyl_cyclase"/>
</dbReference>
<dbReference type="InterPro" id="IPR029787">
    <property type="entry name" value="Nucleotide_cyclase"/>
</dbReference>
<dbReference type="Proteomes" id="UP000466517">
    <property type="component" value="Chromosome"/>
</dbReference>
<dbReference type="Pfam" id="PF00990">
    <property type="entry name" value="GGDEF"/>
    <property type="match status" value="1"/>
</dbReference>
<keyword evidence="1" id="KW-1133">Transmembrane helix</keyword>
<dbReference type="GO" id="GO:0052621">
    <property type="term" value="F:diguanylate cyclase activity"/>
    <property type="evidence" value="ECO:0007669"/>
    <property type="project" value="TreeGrafter"/>
</dbReference>
<keyword evidence="4" id="KW-1185">Reference proteome</keyword>
<gene>
    <name evidence="3" type="ORF">MMAD_31480</name>
</gene>
<feature type="domain" description="GGDEF" evidence="2">
    <location>
        <begin position="239"/>
        <end position="370"/>
    </location>
</feature>
<dbReference type="Gene3D" id="3.30.70.270">
    <property type="match status" value="1"/>
</dbReference>
<feature type="transmembrane region" description="Helical" evidence="1">
    <location>
        <begin position="71"/>
        <end position="92"/>
    </location>
</feature>
<dbReference type="AlphaFoldDB" id="A0A7I7XI83"/>
<reference evidence="3 4" key="1">
    <citation type="journal article" date="2019" name="Emerg. Microbes Infect.">
        <title>Comprehensive subspecies identification of 175 nontuberculous mycobacteria species based on 7547 genomic profiles.</title>
        <authorList>
            <person name="Matsumoto Y."/>
            <person name="Kinjo T."/>
            <person name="Motooka D."/>
            <person name="Nabeya D."/>
            <person name="Jung N."/>
            <person name="Uechi K."/>
            <person name="Horii T."/>
            <person name="Iida T."/>
            <person name="Fujita J."/>
            <person name="Nakamura S."/>
        </authorList>
    </citation>
    <scope>NUCLEOTIDE SEQUENCE [LARGE SCALE GENOMIC DNA]</scope>
    <source>
        <strain evidence="3 4">JCM 13574</strain>
    </source>
</reference>
<evidence type="ECO:0000313" key="3">
    <source>
        <dbReference type="EMBL" id="BBZ28853.1"/>
    </source>
</evidence>
<keyword evidence="1" id="KW-0472">Membrane</keyword>
<evidence type="ECO:0000259" key="2">
    <source>
        <dbReference type="PROSITE" id="PS50887"/>
    </source>
</evidence>
<dbReference type="InterPro" id="IPR000160">
    <property type="entry name" value="GGDEF_dom"/>
</dbReference>
<dbReference type="GO" id="GO:1902201">
    <property type="term" value="P:negative regulation of bacterial-type flagellum-dependent cell motility"/>
    <property type="evidence" value="ECO:0007669"/>
    <property type="project" value="TreeGrafter"/>
</dbReference>
<name>A0A7I7XI83_9MYCO</name>
<dbReference type="CDD" id="cd01949">
    <property type="entry name" value="GGDEF"/>
    <property type="match status" value="1"/>
</dbReference>
<evidence type="ECO:0000256" key="1">
    <source>
        <dbReference type="SAM" id="Phobius"/>
    </source>
</evidence>
<organism evidence="3 4">
    <name type="scientific">Mycolicibacterium madagascariense</name>
    <dbReference type="NCBI Taxonomy" id="212765"/>
    <lineage>
        <taxon>Bacteria</taxon>
        <taxon>Bacillati</taxon>
        <taxon>Actinomycetota</taxon>
        <taxon>Actinomycetes</taxon>
        <taxon>Mycobacteriales</taxon>
        <taxon>Mycobacteriaceae</taxon>
        <taxon>Mycolicibacterium</taxon>
    </lineage>
</organism>
<feature type="transmembrane region" description="Helical" evidence="1">
    <location>
        <begin position="122"/>
        <end position="141"/>
    </location>
</feature>
<dbReference type="KEGG" id="mmag:MMAD_31480"/>
<protein>
    <recommendedName>
        <fullName evidence="2">GGDEF domain-containing protein</fullName>
    </recommendedName>
</protein>
<dbReference type="PROSITE" id="PS50887">
    <property type="entry name" value="GGDEF"/>
    <property type="match status" value="1"/>
</dbReference>
<dbReference type="RefSeq" id="WP_163738911.1">
    <property type="nucleotide sequence ID" value="NZ_AP022610.1"/>
</dbReference>
<feature type="transmembrane region" description="Helical" evidence="1">
    <location>
        <begin position="179"/>
        <end position="198"/>
    </location>
</feature>
<dbReference type="GO" id="GO:0043709">
    <property type="term" value="P:cell adhesion involved in single-species biofilm formation"/>
    <property type="evidence" value="ECO:0007669"/>
    <property type="project" value="TreeGrafter"/>
</dbReference>
<dbReference type="EMBL" id="AP022610">
    <property type="protein sequence ID" value="BBZ28853.1"/>
    <property type="molecule type" value="Genomic_DNA"/>
</dbReference>
<evidence type="ECO:0000313" key="4">
    <source>
        <dbReference type="Proteomes" id="UP000466517"/>
    </source>
</evidence>
<dbReference type="NCBIfam" id="TIGR00254">
    <property type="entry name" value="GGDEF"/>
    <property type="match status" value="1"/>
</dbReference>
<dbReference type="SUPFAM" id="SSF55073">
    <property type="entry name" value="Nucleotide cyclase"/>
    <property type="match status" value="1"/>
</dbReference>
<proteinExistence type="predicted"/>
<feature type="transmembrane region" description="Helical" evidence="1">
    <location>
        <begin position="99"/>
        <end position="116"/>
    </location>
</feature>
<sequence length="370" mass="39262">MRFESAGEARGTGLRFADYWREPDHYAWMVGYLRARGLATRVRLLIAGATASYLFLPWSMLLSAAGPRGPWQRAAVMVATGAVLLASASFATNWPARRWSVVRAVLAGVGTALVCLSYTDPIVGLVGCATFAMLGGYIAFFHSLRLQTLNLGLGLLVATVLASRALMDTRGEVIATLNVYLVVAVTILALPATAHVLAHFLGGDLNTSDTDPLTGLLNRRAFYRATHHLLATAEGSPSRHLSVLMVDLDDFKGLNDSQGHRAGDAALVGVSRLLVNHTADDAVVARVGGEEFLIADLADPSSAQRCASALCAIITAAEYDTTASIGVASADLVAHPFTDDRALIDHLIDQADTAMYDAKRAGGNQFRSAP</sequence>
<dbReference type="PANTHER" id="PTHR45138">
    <property type="entry name" value="REGULATORY COMPONENTS OF SENSORY TRANSDUCTION SYSTEM"/>
    <property type="match status" value="1"/>
</dbReference>
<accession>A0A7I7XI83</accession>
<keyword evidence="1" id="KW-0812">Transmembrane</keyword>
<dbReference type="PANTHER" id="PTHR45138:SF9">
    <property type="entry name" value="DIGUANYLATE CYCLASE DGCM-RELATED"/>
    <property type="match status" value="1"/>
</dbReference>